<evidence type="ECO:0000313" key="2">
    <source>
        <dbReference type="EMBL" id="PKI68537.1"/>
    </source>
</evidence>
<keyword evidence="1" id="KW-0472">Membrane</keyword>
<comment type="caution">
    <text evidence="2">The sequence shown here is derived from an EMBL/GenBank/DDBJ whole genome shotgun (WGS) entry which is preliminary data.</text>
</comment>
<keyword evidence="1" id="KW-1133">Transmembrane helix</keyword>
<dbReference type="AlphaFoldDB" id="A0A2I0KJ35"/>
<evidence type="ECO:0000313" key="3">
    <source>
        <dbReference type="Proteomes" id="UP000233551"/>
    </source>
</evidence>
<reference evidence="2 3" key="1">
    <citation type="submission" date="2017-11" db="EMBL/GenBank/DDBJ databases">
        <title>De-novo sequencing of pomegranate (Punica granatum L.) genome.</title>
        <authorList>
            <person name="Akparov Z."/>
            <person name="Amiraslanov A."/>
            <person name="Hajiyeva S."/>
            <person name="Abbasov M."/>
            <person name="Kaur K."/>
            <person name="Hamwieh A."/>
            <person name="Solovyev V."/>
            <person name="Salamov A."/>
            <person name="Braich B."/>
            <person name="Kosarev P."/>
            <person name="Mahmoud A."/>
            <person name="Hajiyev E."/>
            <person name="Babayeva S."/>
            <person name="Izzatullayeva V."/>
            <person name="Mammadov A."/>
            <person name="Mammadov A."/>
            <person name="Sharifova S."/>
            <person name="Ojaghi J."/>
            <person name="Eynullazada K."/>
            <person name="Bayramov B."/>
            <person name="Abdulazimova A."/>
            <person name="Shahmuradov I."/>
        </authorList>
    </citation>
    <scope>NUCLEOTIDE SEQUENCE [LARGE SCALE GENOMIC DNA]</scope>
    <source>
        <strain evidence="3">cv. AG2017</strain>
        <tissue evidence="2">Leaf</tissue>
    </source>
</reference>
<evidence type="ECO:0000256" key="1">
    <source>
        <dbReference type="SAM" id="Phobius"/>
    </source>
</evidence>
<dbReference type="Proteomes" id="UP000233551">
    <property type="component" value="Unassembled WGS sequence"/>
</dbReference>
<protein>
    <submittedName>
        <fullName evidence="2">Uncharacterized protein</fullName>
    </submittedName>
</protein>
<keyword evidence="3" id="KW-1185">Reference proteome</keyword>
<feature type="transmembrane region" description="Helical" evidence="1">
    <location>
        <begin position="137"/>
        <end position="160"/>
    </location>
</feature>
<keyword evidence="1" id="KW-0812">Transmembrane</keyword>
<proteinExistence type="predicted"/>
<dbReference type="EMBL" id="PGOL01000549">
    <property type="protein sequence ID" value="PKI68537.1"/>
    <property type="molecule type" value="Genomic_DNA"/>
</dbReference>
<sequence>MAKVGPEISSPGFVAELHLSQTPSCISWICSPTRRRHSLSLTPSWVSFLLLHGGLAASTDFLEPCDLSLPTPVVMRNHVALGCFAGITLPISFGRLVGCVAGFGLYLSDNDFPIGSKECDWERRAWRLLHLRRRKLAFLYLRTLVIPLFLAIPIGHSAFIR</sequence>
<gene>
    <name evidence="2" type="ORF">CRG98_011086</name>
</gene>
<accession>A0A2I0KJ35</accession>
<name>A0A2I0KJ35_PUNGR</name>
<organism evidence="2 3">
    <name type="scientific">Punica granatum</name>
    <name type="common">Pomegranate</name>
    <dbReference type="NCBI Taxonomy" id="22663"/>
    <lineage>
        <taxon>Eukaryota</taxon>
        <taxon>Viridiplantae</taxon>
        <taxon>Streptophyta</taxon>
        <taxon>Embryophyta</taxon>
        <taxon>Tracheophyta</taxon>
        <taxon>Spermatophyta</taxon>
        <taxon>Magnoliopsida</taxon>
        <taxon>eudicotyledons</taxon>
        <taxon>Gunneridae</taxon>
        <taxon>Pentapetalae</taxon>
        <taxon>rosids</taxon>
        <taxon>malvids</taxon>
        <taxon>Myrtales</taxon>
        <taxon>Lythraceae</taxon>
        <taxon>Punica</taxon>
    </lineage>
</organism>